<feature type="compositionally biased region" description="Basic and acidic residues" evidence="3">
    <location>
        <begin position="1330"/>
        <end position="1343"/>
    </location>
</feature>
<feature type="domain" description="Rapamycin-insensitive companion of mTOR N-terminal" evidence="5">
    <location>
        <begin position="257"/>
        <end position="621"/>
    </location>
</feature>
<dbReference type="SUPFAM" id="SSF48371">
    <property type="entry name" value="ARM repeat"/>
    <property type="match status" value="1"/>
</dbReference>
<proteinExistence type="inferred from homology"/>
<evidence type="ECO:0000313" key="7">
    <source>
        <dbReference type="EMBL" id="CAF9924807.1"/>
    </source>
</evidence>
<dbReference type="InterPro" id="IPR036274">
    <property type="entry name" value="HR1_rpt_sf"/>
</dbReference>
<dbReference type="SMART" id="SM01308">
    <property type="entry name" value="RICTOR_N"/>
    <property type="match status" value="1"/>
</dbReference>
<comment type="caution">
    <text evidence="7">The sequence shown here is derived from an EMBL/GenBank/DDBJ whole genome shotgun (WGS) entry which is preliminary data.</text>
</comment>
<evidence type="ECO:0000256" key="3">
    <source>
        <dbReference type="SAM" id="MobiDB-lite"/>
    </source>
</evidence>
<evidence type="ECO:0000259" key="5">
    <source>
        <dbReference type="SMART" id="SM01308"/>
    </source>
</evidence>
<dbReference type="Gene3D" id="1.10.287.160">
    <property type="entry name" value="HR1 repeat"/>
    <property type="match status" value="1"/>
</dbReference>
<dbReference type="GO" id="GO:0038203">
    <property type="term" value="P:TORC2 signaling"/>
    <property type="evidence" value="ECO:0007669"/>
    <property type="project" value="TreeGrafter"/>
</dbReference>
<feature type="region of interest" description="Disordered" evidence="3">
    <location>
        <begin position="1306"/>
        <end position="1391"/>
    </location>
</feature>
<evidence type="ECO:0000259" key="6">
    <source>
        <dbReference type="SMART" id="SM01310"/>
    </source>
</evidence>
<dbReference type="InterPro" id="IPR028267">
    <property type="entry name" value="Pianissimo_N"/>
</dbReference>
<dbReference type="Proteomes" id="UP000664169">
    <property type="component" value="Unassembled WGS sequence"/>
</dbReference>
<dbReference type="InterPro" id="IPR029453">
    <property type="entry name" value="Rictor_IV"/>
</dbReference>
<evidence type="ECO:0000256" key="1">
    <source>
        <dbReference type="ARBA" id="ARBA00008878"/>
    </source>
</evidence>
<dbReference type="SMART" id="SM01303">
    <property type="entry name" value="RasGEF_N_2"/>
    <property type="match status" value="1"/>
</dbReference>
<feature type="coiled-coil region" evidence="2">
    <location>
        <begin position="163"/>
        <end position="190"/>
    </location>
</feature>
<accession>A0A8H3FGI8</accession>
<keyword evidence="2" id="KW-0175">Coiled coil</keyword>
<comment type="similarity">
    <text evidence="1">Belongs to the RICTOR family.</text>
</comment>
<dbReference type="OrthoDB" id="271111at2759"/>
<reference evidence="7" key="1">
    <citation type="submission" date="2021-03" db="EMBL/GenBank/DDBJ databases">
        <authorList>
            <person name="Tagirdzhanova G."/>
        </authorList>
    </citation>
    <scope>NUCLEOTIDE SEQUENCE</scope>
</reference>
<dbReference type="SMART" id="SM01310">
    <property type="entry name" value="RICTOR_V"/>
    <property type="match status" value="1"/>
</dbReference>
<dbReference type="SUPFAM" id="SSF46585">
    <property type="entry name" value="HR1 repeat"/>
    <property type="match status" value="1"/>
</dbReference>
<feature type="compositionally biased region" description="Low complexity" evidence="3">
    <location>
        <begin position="209"/>
        <end position="222"/>
    </location>
</feature>
<gene>
    <name evidence="7" type="ORF">GOMPHAMPRED_003716</name>
</gene>
<dbReference type="Pfam" id="PF02185">
    <property type="entry name" value="HR1"/>
    <property type="match status" value="1"/>
</dbReference>
<keyword evidence="8" id="KW-1185">Reference proteome</keyword>
<name>A0A8H3FGI8_9LECA</name>
<dbReference type="Pfam" id="PF14666">
    <property type="entry name" value="RICTOR_M"/>
    <property type="match status" value="1"/>
</dbReference>
<dbReference type="PANTHER" id="PTHR13298:SF11">
    <property type="entry name" value="RAPAMYCIN-INSENSITIVE COMPANION OF MTOR"/>
    <property type="match status" value="1"/>
</dbReference>
<feature type="compositionally biased region" description="Low complexity" evidence="3">
    <location>
        <begin position="1"/>
        <end position="17"/>
    </location>
</feature>
<dbReference type="Pfam" id="PF14664">
    <property type="entry name" value="RICTOR_N"/>
    <property type="match status" value="1"/>
</dbReference>
<organism evidence="7 8">
    <name type="scientific">Gomphillus americanus</name>
    <dbReference type="NCBI Taxonomy" id="1940652"/>
    <lineage>
        <taxon>Eukaryota</taxon>
        <taxon>Fungi</taxon>
        <taxon>Dikarya</taxon>
        <taxon>Ascomycota</taxon>
        <taxon>Pezizomycotina</taxon>
        <taxon>Lecanoromycetes</taxon>
        <taxon>OSLEUM clade</taxon>
        <taxon>Ostropomycetidae</taxon>
        <taxon>Ostropales</taxon>
        <taxon>Graphidaceae</taxon>
        <taxon>Gomphilloideae</taxon>
        <taxon>Gomphillus</taxon>
    </lineage>
</organism>
<dbReference type="PANTHER" id="PTHR13298">
    <property type="entry name" value="CYTOSOLIC REGULATOR PIANISSIMO"/>
    <property type="match status" value="1"/>
</dbReference>
<sequence>MAPTSAATTASSATPTPLGIFRHRRGSSKNDEGGGGGGEDNATPRDGPPAAVATLLSPLQLNRDARSTSNASLFGPRTASLATSMHPPGSFSTNLDSSGGARSARADLIYAGGNPAEGDVTASEKRQAEFRDKINKELKIKIGSENLLEALHHKSGKQTKDQLLRVETELQTSNRKIAELQSALQTEIERAQHPATPLQRRISAIFQGSPLKSSSRQSPSGLPDHEEDNPNAESPTFVLGEILQSLEVEGMRPDYYVHRANTLVDLFKRYPTLKYDLAWSIFGLRVQMMLLSESREVVAAGYRVTRHAIGDRKSLQTIRRLNTDFLVCLSLAKDSKATIEREQALKFVRAFIDVKDGVLELSNAVIRAVVSVAEHYEDRLRNIALLTLTEILVRNPELLVRAGGITPLTEALRDGIYNGSESIVSAFLYIADVPQQRRFLLGGTELQGPFNIFSDNGAGSSHEERLKTCARSISAIINSWPGLFTLSQTGFDDITSLLMSLNHPAPFIRNLLLDLLFDLLHIRPPSWTSSFLAGRRLTTYGRVANLRADPMEHQSRLENEDDLNRANLVDHYRALVLAILGECGLVESLSQLMISNDDQALQRKATLLLNEVLKIADQSLPLTLSAKMQRLQNMMQPIGDANVSELASDMIFQIDSVNKTLMRSRTRVRSTSKSEESRASLRAVDSAKPKLSIDMDEIQFRSLVSETQVPASSNYIKWKWDLINDIIEGPLQNPKRFEEAKSTKFLKRLIAFYRPFKYSFSEIRNTKPNQRYVRIGCALMKCLVKTSEGVVFLSESKLMAQLAECLAQFDWMSNITSDNPLFSPARLNETICAGYFNMLGAITSEPQGLEMLYRWKIINMIYHILDLKDREDIAQLLLANMDFSLDSHLRVMLSKALTSSPQTTRIFSTKLLRKYATKEPSDSKPGDDVAYWAIGLLVTQLYDPVVEVSEVAVEILQEACNRKQYLEYVVKCCPALDHLGEIGAPLLLRFLSTSLGYEYLHGLDYITQEMDDWFLGRNEKYVALVEASLNRAFSFEPEKGQKAMDEAMERHLFGVVPPHFYRELTRTAEGCKLLADSGHFEEFVSTIKDFWQEEEDVETMLKVKGSLWAVGNVGSMELGAYFLEQSNVVEWIVRIAEQSSVITMRGTAFFVLGLISRSLHGSEILTDKSWTSPVNSLGQSLGFVLPVDLYALFTLKTKSPQIKIEAISKIANAPPSAKKDDPLEDRLYKAIIESGNTVLSRKSLGDLSTLKAKRRDLFGSVPVFRKVMYILECHTIRLPIRQRIIDMFDKSVLRRIVLEYDDEDSAADGDEIGESAPNTARPPDTSKTIRPPDHARASPEKVRTARINLKSPAQSSPELKTRRSDPPPPTLRTSFTGSRPPVVRKKSDGPV</sequence>
<protein>
    <submittedName>
        <fullName evidence="7">Uncharacterized protein</fullName>
    </submittedName>
</protein>
<dbReference type="GO" id="GO:0031932">
    <property type="term" value="C:TORC2 complex"/>
    <property type="evidence" value="ECO:0007669"/>
    <property type="project" value="InterPro"/>
</dbReference>
<dbReference type="InterPro" id="IPR011072">
    <property type="entry name" value="HR1_rho-bd"/>
</dbReference>
<dbReference type="InterPro" id="IPR028268">
    <property type="entry name" value="Pianissimo_fam"/>
</dbReference>
<dbReference type="InterPro" id="IPR029452">
    <property type="entry name" value="RICTOR_V"/>
</dbReference>
<dbReference type="SMART" id="SM01307">
    <property type="entry name" value="RICTOR_M"/>
    <property type="match status" value="1"/>
</dbReference>
<dbReference type="InterPro" id="IPR016024">
    <property type="entry name" value="ARM-type_fold"/>
</dbReference>
<feature type="domain" description="Rapamycin-insensitive companion of mTOR middle" evidence="4">
    <location>
        <begin position="695"/>
        <end position="918"/>
    </location>
</feature>
<dbReference type="Pfam" id="PF14663">
    <property type="entry name" value="RasGEF_N_2"/>
    <property type="match status" value="1"/>
</dbReference>
<dbReference type="EMBL" id="CAJPDQ010000022">
    <property type="protein sequence ID" value="CAF9924807.1"/>
    <property type="molecule type" value="Genomic_DNA"/>
</dbReference>
<evidence type="ECO:0000313" key="8">
    <source>
        <dbReference type="Proteomes" id="UP000664169"/>
    </source>
</evidence>
<evidence type="ECO:0000256" key="2">
    <source>
        <dbReference type="SAM" id="Coils"/>
    </source>
</evidence>
<dbReference type="Pfam" id="PF14668">
    <property type="entry name" value="RICTOR_V"/>
    <property type="match status" value="1"/>
</dbReference>
<feature type="domain" description="Rapamycin-insensitive companion of mTOR" evidence="6">
    <location>
        <begin position="1100"/>
        <end position="1172"/>
    </location>
</feature>
<feature type="region of interest" description="Disordered" evidence="3">
    <location>
        <begin position="79"/>
        <end position="98"/>
    </location>
</feature>
<feature type="region of interest" description="Disordered" evidence="3">
    <location>
        <begin position="209"/>
        <end position="234"/>
    </location>
</feature>
<feature type="region of interest" description="Disordered" evidence="3">
    <location>
        <begin position="1"/>
        <end position="52"/>
    </location>
</feature>
<evidence type="ECO:0000259" key="4">
    <source>
        <dbReference type="SMART" id="SM01307"/>
    </source>
</evidence>
<dbReference type="InterPro" id="IPR029451">
    <property type="entry name" value="RICTOR_M"/>
</dbReference>